<accession>A0A8S5PZ17</accession>
<protein>
    <submittedName>
        <fullName evidence="1">Uncharacterized protein</fullName>
    </submittedName>
</protein>
<reference evidence="1" key="1">
    <citation type="journal article" date="2021" name="Proc. Natl. Acad. Sci. U.S.A.">
        <title>A Catalog of Tens of Thousands of Viruses from Human Metagenomes Reveals Hidden Associations with Chronic Diseases.</title>
        <authorList>
            <person name="Tisza M.J."/>
            <person name="Buck C.B."/>
        </authorList>
    </citation>
    <scope>NUCLEOTIDE SEQUENCE</scope>
    <source>
        <strain evidence="1">CtD3x5</strain>
    </source>
</reference>
<organism evidence="1">
    <name type="scientific">Siphoviridae sp. ctD3x5</name>
    <dbReference type="NCBI Taxonomy" id="2825384"/>
    <lineage>
        <taxon>Viruses</taxon>
        <taxon>Duplodnaviria</taxon>
        <taxon>Heunggongvirae</taxon>
        <taxon>Uroviricota</taxon>
        <taxon>Caudoviricetes</taxon>
    </lineage>
</organism>
<proteinExistence type="predicted"/>
<name>A0A8S5PZ17_9CAUD</name>
<evidence type="ECO:0000313" key="1">
    <source>
        <dbReference type="EMBL" id="DAE11857.1"/>
    </source>
</evidence>
<sequence>MAILLYEGERFDCILSDHAADQVSMSSEDDDFPEALFGYDTTELLQRIVLYCNNPGDLVFEIEYNCEGHPWFAIKTQRPSSLRAYFRHFEANERQMVITHFARKEQQKLKDSDKQQMYESYDEYARNGGY</sequence>
<dbReference type="EMBL" id="BK015538">
    <property type="protein sequence ID" value="DAE11857.1"/>
    <property type="molecule type" value="Genomic_DNA"/>
</dbReference>